<feature type="compositionally biased region" description="Basic and acidic residues" evidence="1">
    <location>
        <begin position="56"/>
        <end position="65"/>
    </location>
</feature>
<sequence>MEEMQGLIDQLQIDDLKEKADFVKVLQEKLKIPVEKKAKDFSKEEVTAMILLLKKQVEKEEEKKPPPPPKKKSPYTCSKCGNGIS</sequence>
<accession>X1BB46</accession>
<feature type="non-terminal residue" evidence="2">
    <location>
        <position position="85"/>
    </location>
</feature>
<reference evidence="2" key="1">
    <citation type="journal article" date="2014" name="Front. Microbiol.">
        <title>High frequency of phylogenetically diverse reductive dehalogenase-homologous genes in deep subseafloor sedimentary metagenomes.</title>
        <authorList>
            <person name="Kawai M."/>
            <person name="Futagami T."/>
            <person name="Toyoda A."/>
            <person name="Takaki Y."/>
            <person name="Nishi S."/>
            <person name="Hori S."/>
            <person name="Arai W."/>
            <person name="Tsubouchi T."/>
            <person name="Morono Y."/>
            <person name="Uchiyama I."/>
            <person name="Ito T."/>
            <person name="Fujiyama A."/>
            <person name="Inagaki F."/>
            <person name="Takami H."/>
        </authorList>
    </citation>
    <scope>NUCLEOTIDE SEQUENCE</scope>
    <source>
        <strain evidence="2">Expedition CK06-06</strain>
    </source>
</reference>
<evidence type="ECO:0000256" key="1">
    <source>
        <dbReference type="SAM" id="MobiDB-lite"/>
    </source>
</evidence>
<gene>
    <name evidence="2" type="ORF">S01H4_48654</name>
</gene>
<feature type="region of interest" description="Disordered" evidence="1">
    <location>
        <begin position="56"/>
        <end position="85"/>
    </location>
</feature>
<organism evidence="2">
    <name type="scientific">marine sediment metagenome</name>
    <dbReference type="NCBI Taxonomy" id="412755"/>
    <lineage>
        <taxon>unclassified sequences</taxon>
        <taxon>metagenomes</taxon>
        <taxon>ecological metagenomes</taxon>
    </lineage>
</organism>
<comment type="caution">
    <text evidence="2">The sequence shown here is derived from an EMBL/GenBank/DDBJ whole genome shotgun (WGS) entry which is preliminary data.</text>
</comment>
<name>X1BB46_9ZZZZ</name>
<dbReference type="EMBL" id="BART01027443">
    <property type="protein sequence ID" value="GAG93109.1"/>
    <property type="molecule type" value="Genomic_DNA"/>
</dbReference>
<proteinExistence type="predicted"/>
<evidence type="ECO:0000313" key="2">
    <source>
        <dbReference type="EMBL" id="GAG93109.1"/>
    </source>
</evidence>
<dbReference type="AlphaFoldDB" id="X1BB46"/>
<protein>
    <submittedName>
        <fullName evidence="2">Uncharacterized protein</fullName>
    </submittedName>
</protein>